<accession>A0AAV3PBZ6</accession>
<organism evidence="1 2">
    <name type="scientific">Lithospermum erythrorhizon</name>
    <name type="common">Purple gromwell</name>
    <name type="synonym">Lithospermum officinale var. erythrorhizon</name>
    <dbReference type="NCBI Taxonomy" id="34254"/>
    <lineage>
        <taxon>Eukaryota</taxon>
        <taxon>Viridiplantae</taxon>
        <taxon>Streptophyta</taxon>
        <taxon>Embryophyta</taxon>
        <taxon>Tracheophyta</taxon>
        <taxon>Spermatophyta</taxon>
        <taxon>Magnoliopsida</taxon>
        <taxon>eudicotyledons</taxon>
        <taxon>Gunneridae</taxon>
        <taxon>Pentapetalae</taxon>
        <taxon>asterids</taxon>
        <taxon>lamiids</taxon>
        <taxon>Boraginales</taxon>
        <taxon>Boraginaceae</taxon>
        <taxon>Boraginoideae</taxon>
        <taxon>Lithospermeae</taxon>
        <taxon>Lithospermum</taxon>
    </lineage>
</organism>
<gene>
    <name evidence="1" type="ORF">LIER_36871</name>
</gene>
<keyword evidence="2" id="KW-1185">Reference proteome</keyword>
<evidence type="ECO:0000313" key="1">
    <source>
        <dbReference type="EMBL" id="GAA0149139.1"/>
    </source>
</evidence>
<evidence type="ECO:0000313" key="2">
    <source>
        <dbReference type="Proteomes" id="UP001454036"/>
    </source>
</evidence>
<dbReference type="AlphaFoldDB" id="A0AAV3PBZ6"/>
<sequence length="198" mass="23019">MSCVTNCWFSTVENGHLQGYFRSEQGVRQGDPLAPSLFILAQEYLIRGLDLLYQKWPAASNYWSSGQQRESHEVSDLEHAFYLSWSSGQQRRKKTFIYYLIAKVSSNDQGWNHKSLSYSGRMVLIQSVLQALPMYYMQSLELPIGVTQRLQKIFNQFLWGSTTDAKHIHWCSWQKACLPFDEGGLILQEDMITWPCIY</sequence>
<dbReference type="EMBL" id="BAABME010017191">
    <property type="protein sequence ID" value="GAA0149139.1"/>
    <property type="molecule type" value="Genomic_DNA"/>
</dbReference>
<comment type="caution">
    <text evidence="1">The sequence shown here is derived from an EMBL/GenBank/DDBJ whole genome shotgun (WGS) entry which is preliminary data.</text>
</comment>
<reference evidence="1 2" key="1">
    <citation type="submission" date="2024-01" db="EMBL/GenBank/DDBJ databases">
        <title>The complete chloroplast genome sequence of Lithospermum erythrorhizon: insights into the phylogenetic relationship among Boraginaceae species and the maternal lineages of purple gromwells.</title>
        <authorList>
            <person name="Okada T."/>
            <person name="Watanabe K."/>
        </authorList>
    </citation>
    <scope>NUCLEOTIDE SEQUENCE [LARGE SCALE GENOMIC DNA]</scope>
</reference>
<dbReference type="Proteomes" id="UP001454036">
    <property type="component" value="Unassembled WGS sequence"/>
</dbReference>
<name>A0AAV3PBZ6_LITER</name>
<dbReference type="PANTHER" id="PTHR33116">
    <property type="entry name" value="REVERSE TRANSCRIPTASE ZINC-BINDING DOMAIN-CONTAINING PROTEIN-RELATED-RELATED"/>
    <property type="match status" value="1"/>
</dbReference>
<proteinExistence type="predicted"/>
<evidence type="ECO:0008006" key="3">
    <source>
        <dbReference type="Google" id="ProtNLM"/>
    </source>
</evidence>
<dbReference type="PANTHER" id="PTHR33116:SF67">
    <property type="entry name" value="REVERSE TRANSCRIPTASE"/>
    <property type="match status" value="1"/>
</dbReference>
<protein>
    <recommendedName>
        <fullName evidence="3">Reverse transcriptase</fullName>
    </recommendedName>
</protein>